<dbReference type="GO" id="GO:0016491">
    <property type="term" value="F:oxidoreductase activity"/>
    <property type="evidence" value="ECO:0007669"/>
    <property type="project" value="UniProtKB-KW"/>
</dbReference>
<keyword evidence="1" id="KW-0479">Metal-binding</keyword>
<dbReference type="PRINTS" id="PR00092">
    <property type="entry name" value="TYROSINASE"/>
</dbReference>
<dbReference type="Gene3D" id="1.10.1280.10">
    <property type="entry name" value="Di-copper center containing domain from catechol oxidase"/>
    <property type="match status" value="1"/>
</dbReference>
<comment type="caution">
    <text evidence="6">The sequence shown here is derived from an EMBL/GenBank/DDBJ whole genome shotgun (WGS) entry which is preliminary data.</text>
</comment>
<keyword evidence="3" id="KW-0186">Copper</keyword>
<dbReference type="Pfam" id="PF00264">
    <property type="entry name" value="Tyrosinase"/>
    <property type="match status" value="1"/>
</dbReference>
<proteinExistence type="predicted"/>
<dbReference type="PANTHER" id="PTHR11474">
    <property type="entry name" value="TYROSINASE FAMILY MEMBER"/>
    <property type="match status" value="1"/>
</dbReference>
<keyword evidence="2" id="KW-0560">Oxidoreductase</keyword>
<organism evidence="6 7">
    <name type="scientific">Penicillium angulare</name>
    <dbReference type="NCBI Taxonomy" id="116970"/>
    <lineage>
        <taxon>Eukaryota</taxon>
        <taxon>Fungi</taxon>
        <taxon>Dikarya</taxon>
        <taxon>Ascomycota</taxon>
        <taxon>Pezizomycotina</taxon>
        <taxon>Eurotiomycetes</taxon>
        <taxon>Eurotiomycetidae</taxon>
        <taxon>Eurotiales</taxon>
        <taxon>Aspergillaceae</taxon>
        <taxon>Penicillium</taxon>
    </lineage>
</organism>
<evidence type="ECO:0000256" key="1">
    <source>
        <dbReference type="ARBA" id="ARBA00022723"/>
    </source>
</evidence>
<dbReference type="AlphaFoldDB" id="A0A9W9FYQ5"/>
<feature type="domain" description="Tyrosinase copper-binding" evidence="5">
    <location>
        <begin position="292"/>
        <end position="303"/>
    </location>
</feature>
<name>A0A9W9FYQ5_9EURO</name>
<evidence type="ECO:0000313" key="6">
    <source>
        <dbReference type="EMBL" id="KAJ5108440.1"/>
    </source>
</evidence>
<gene>
    <name evidence="6" type="ORF">N7456_005115</name>
</gene>
<reference evidence="6" key="2">
    <citation type="journal article" date="2023" name="IMA Fungus">
        <title>Comparative genomic study of the Penicillium genus elucidates a diverse pangenome and 15 lateral gene transfer events.</title>
        <authorList>
            <person name="Petersen C."/>
            <person name="Sorensen T."/>
            <person name="Nielsen M.R."/>
            <person name="Sondergaard T.E."/>
            <person name="Sorensen J.L."/>
            <person name="Fitzpatrick D.A."/>
            <person name="Frisvad J.C."/>
            <person name="Nielsen K.L."/>
        </authorList>
    </citation>
    <scope>NUCLEOTIDE SEQUENCE</scope>
    <source>
        <strain evidence="6">IBT 30069</strain>
    </source>
</reference>
<dbReference type="InterPro" id="IPR008922">
    <property type="entry name" value="Di-copper_centre_dom_sf"/>
</dbReference>
<sequence>MVNASIEFQELSDHALNTSLNRVVEESPRHRHNNCTLETLRVRRDWKTFTPTEKRSYIDAFLCLTELPAITPRHLAPGVRSRFDDFVAVHINQSYHIHRDGLFFAWHRLFVWEHEEALRNECNYTGDYPYWNWAADANDIEKSEVFDGSDTSLSGNGVYIPNQPNIAARLLGDYPPLWLPPGTGGGCVTSGPFVNLTVNLGPSFLAVPGDNITRASNPLDYNPRCLKRDLTTSIVQMYVNYTSIMDLLHDSHIIWELEDLIQGSPIGVGLHGGGHYSMGGDPGRDTDASAGDPAFYHHHGMIDRVWWIWQNMDWKNRQDAISGTSTFMDTPHSPNVTLDYLLDVGYANGNRGPVHLRDLMSTTSGPFCYVYL</sequence>
<dbReference type="PROSITE" id="PS00498">
    <property type="entry name" value="TYROSINASE_2"/>
    <property type="match status" value="1"/>
</dbReference>
<evidence type="ECO:0000313" key="7">
    <source>
        <dbReference type="Proteomes" id="UP001149165"/>
    </source>
</evidence>
<accession>A0A9W9FYQ5</accession>
<reference evidence="6" key="1">
    <citation type="submission" date="2022-11" db="EMBL/GenBank/DDBJ databases">
        <authorList>
            <person name="Petersen C."/>
        </authorList>
    </citation>
    <scope>NUCLEOTIDE SEQUENCE</scope>
    <source>
        <strain evidence="6">IBT 30069</strain>
    </source>
</reference>
<evidence type="ECO:0000256" key="3">
    <source>
        <dbReference type="ARBA" id="ARBA00023008"/>
    </source>
</evidence>
<dbReference type="GO" id="GO:0046872">
    <property type="term" value="F:metal ion binding"/>
    <property type="evidence" value="ECO:0007669"/>
    <property type="project" value="UniProtKB-KW"/>
</dbReference>
<evidence type="ECO:0000259" key="4">
    <source>
        <dbReference type="PROSITE" id="PS00497"/>
    </source>
</evidence>
<feature type="domain" description="Tyrosinase copper-binding" evidence="4">
    <location>
        <begin position="98"/>
        <end position="115"/>
    </location>
</feature>
<protein>
    <submittedName>
        <fullName evidence="6">Tyrosinase</fullName>
    </submittedName>
</protein>
<dbReference type="InterPro" id="IPR050316">
    <property type="entry name" value="Tyrosinase/Hemocyanin"/>
</dbReference>
<dbReference type="Proteomes" id="UP001149165">
    <property type="component" value="Unassembled WGS sequence"/>
</dbReference>
<dbReference type="PANTHER" id="PTHR11474:SF125">
    <property type="entry name" value="N-ACETYL-6-HYDROXYTRYPTOPHAN OXIDASE IVOB-RELATED"/>
    <property type="match status" value="1"/>
</dbReference>
<keyword evidence="7" id="KW-1185">Reference proteome</keyword>
<dbReference type="SUPFAM" id="SSF48056">
    <property type="entry name" value="Di-copper centre-containing domain"/>
    <property type="match status" value="1"/>
</dbReference>
<evidence type="ECO:0000256" key="2">
    <source>
        <dbReference type="ARBA" id="ARBA00023002"/>
    </source>
</evidence>
<dbReference type="InterPro" id="IPR002227">
    <property type="entry name" value="Tyrosinase_Cu-bd"/>
</dbReference>
<dbReference type="EMBL" id="JAPQKH010000003">
    <property type="protein sequence ID" value="KAJ5108440.1"/>
    <property type="molecule type" value="Genomic_DNA"/>
</dbReference>
<dbReference type="PROSITE" id="PS00497">
    <property type="entry name" value="TYROSINASE_1"/>
    <property type="match status" value="1"/>
</dbReference>
<evidence type="ECO:0000259" key="5">
    <source>
        <dbReference type="PROSITE" id="PS00498"/>
    </source>
</evidence>
<dbReference type="OrthoDB" id="6132182at2759"/>